<comment type="similarity">
    <text evidence="1">Belongs to the DprA/Smf family.</text>
</comment>
<evidence type="ECO:0000313" key="4">
    <source>
        <dbReference type="Proteomes" id="UP001172756"/>
    </source>
</evidence>
<reference evidence="3 4" key="1">
    <citation type="submission" date="2023-06" db="EMBL/GenBank/DDBJ databases">
        <title>SYSU T0a273.</title>
        <authorList>
            <person name="Gao L."/>
            <person name="Fang B.-Z."/>
            <person name="Li W.-J."/>
        </authorList>
    </citation>
    <scope>NUCLEOTIDE SEQUENCE [LARGE SCALE GENOMIC DNA]</scope>
    <source>
        <strain evidence="3 4">SYSU T0a273</strain>
    </source>
</reference>
<feature type="domain" description="Smf/DprA SLOG" evidence="2">
    <location>
        <begin position="95"/>
        <end position="301"/>
    </location>
</feature>
<proteinExistence type="inferred from homology"/>
<evidence type="ECO:0000313" key="3">
    <source>
        <dbReference type="EMBL" id="MDN4483725.1"/>
    </source>
</evidence>
<dbReference type="NCBIfam" id="TIGR00732">
    <property type="entry name" value="dprA"/>
    <property type="match status" value="1"/>
</dbReference>
<dbReference type="PANTHER" id="PTHR43022">
    <property type="entry name" value="PROTEIN SMF"/>
    <property type="match status" value="1"/>
</dbReference>
<dbReference type="AlphaFoldDB" id="A0AB35MIU8"/>
<sequence length="384" mass="38476">MSDGGDTEASALVAWSALAEPDDPLALGIVAALGATEALAWVRSCAGSGVLLSPPALDREQRDAVVGALPRWVARLPEADPRALRERADLLGARLVTRGGRGWPPALDRLGAAAPFALWIRGELDPAASWSRSIALVGARAATAYGVHVAGAIAAEAAARGIAVISGGAYGIDAAAHRATLACGGAPIAVLAGGVDRLYPAGNMRMLEQVVVCGAVVSEQPPGRAPMRHRFLSRNRLIAAASATIVVEAAARSGALNTARHASELARPVGAVPGPVTSGASAGCHGLIRAGAAVLVTGPGEALELAAPLGEVDEPAAIGSDGRPDFGSAQERAAHAGIGARGSTTDAIARAAGLTGGQAQAALGGLSLRGLVELRDGRWHRLSP</sequence>
<gene>
    <name evidence="3" type="primary">dprA</name>
    <name evidence="3" type="ORF">QQ002_09280</name>
</gene>
<name>A0AB35MIU8_9MICO</name>
<dbReference type="SUPFAM" id="SSF102405">
    <property type="entry name" value="MCP/YpsA-like"/>
    <property type="match status" value="1"/>
</dbReference>
<protein>
    <submittedName>
        <fullName evidence="3">DNA-processing protein DprA</fullName>
    </submittedName>
</protein>
<dbReference type="RefSeq" id="WP_301160495.1">
    <property type="nucleotide sequence ID" value="NZ_JAUHQB010000006.1"/>
</dbReference>
<dbReference type="Proteomes" id="UP001172756">
    <property type="component" value="Unassembled WGS sequence"/>
</dbReference>
<organism evidence="3 4">
    <name type="scientific">Demequina lignilytica</name>
    <dbReference type="NCBI Taxonomy" id="3051663"/>
    <lineage>
        <taxon>Bacteria</taxon>
        <taxon>Bacillati</taxon>
        <taxon>Actinomycetota</taxon>
        <taxon>Actinomycetes</taxon>
        <taxon>Micrococcales</taxon>
        <taxon>Demequinaceae</taxon>
        <taxon>Demequina</taxon>
    </lineage>
</organism>
<dbReference type="InterPro" id="IPR057666">
    <property type="entry name" value="DrpA_SLOG"/>
</dbReference>
<accession>A0AB35MIU8</accession>
<dbReference type="PANTHER" id="PTHR43022:SF1">
    <property type="entry name" value="PROTEIN SMF"/>
    <property type="match status" value="1"/>
</dbReference>
<evidence type="ECO:0000259" key="2">
    <source>
        <dbReference type="Pfam" id="PF02481"/>
    </source>
</evidence>
<comment type="caution">
    <text evidence="3">The sequence shown here is derived from an EMBL/GenBank/DDBJ whole genome shotgun (WGS) entry which is preliminary data.</text>
</comment>
<dbReference type="Pfam" id="PF02481">
    <property type="entry name" value="DNA_processg_A"/>
    <property type="match status" value="1"/>
</dbReference>
<dbReference type="Gene3D" id="3.40.50.450">
    <property type="match status" value="1"/>
</dbReference>
<dbReference type="EMBL" id="JAUHQB010000006">
    <property type="protein sequence ID" value="MDN4483725.1"/>
    <property type="molecule type" value="Genomic_DNA"/>
</dbReference>
<evidence type="ECO:0000256" key="1">
    <source>
        <dbReference type="ARBA" id="ARBA00006525"/>
    </source>
</evidence>
<dbReference type="InterPro" id="IPR003488">
    <property type="entry name" value="DprA"/>
</dbReference>
<dbReference type="GO" id="GO:0009294">
    <property type="term" value="P:DNA-mediated transformation"/>
    <property type="evidence" value="ECO:0007669"/>
    <property type="project" value="InterPro"/>
</dbReference>